<gene>
    <name evidence="4" type="ORF">B1H29_33265</name>
</gene>
<organism evidence="4 5">
    <name type="scientific">Streptomyces pactum</name>
    <dbReference type="NCBI Taxonomy" id="68249"/>
    <lineage>
        <taxon>Bacteria</taxon>
        <taxon>Bacillati</taxon>
        <taxon>Actinomycetota</taxon>
        <taxon>Actinomycetes</taxon>
        <taxon>Kitasatosporales</taxon>
        <taxon>Streptomycetaceae</taxon>
        <taxon>Streptomyces</taxon>
    </lineage>
</organism>
<evidence type="ECO:0000256" key="1">
    <source>
        <dbReference type="ARBA" id="ARBA00009013"/>
    </source>
</evidence>
<dbReference type="AlphaFoldDB" id="A0A1S6JH73"/>
<dbReference type="PROSITE" id="PS50801">
    <property type="entry name" value="STAS"/>
    <property type="match status" value="1"/>
</dbReference>
<accession>A0A1S6JH73</accession>
<dbReference type="Gene3D" id="3.30.750.24">
    <property type="entry name" value="STAS domain"/>
    <property type="match status" value="1"/>
</dbReference>
<proteinExistence type="inferred from homology"/>
<dbReference type="NCBIfam" id="TIGR00377">
    <property type="entry name" value="ant_ant_sig"/>
    <property type="match status" value="1"/>
</dbReference>
<evidence type="ECO:0000256" key="2">
    <source>
        <dbReference type="RuleBase" id="RU003749"/>
    </source>
</evidence>
<dbReference type="EMBL" id="CP019724">
    <property type="protein sequence ID" value="AQS71111.1"/>
    <property type="molecule type" value="Genomic_DNA"/>
</dbReference>
<protein>
    <recommendedName>
        <fullName evidence="2">Anti-sigma factor antagonist</fullName>
    </recommendedName>
</protein>
<dbReference type="KEGG" id="spac:B1H29_33265"/>
<dbReference type="PANTHER" id="PTHR33495">
    <property type="entry name" value="ANTI-SIGMA FACTOR ANTAGONIST TM_1081-RELATED-RELATED"/>
    <property type="match status" value="1"/>
</dbReference>
<dbReference type="Pfam" id="PF01740">
    <property type="entry name" value="STAS"/>
    <property type="match status" value="1"/>
</dbReference>
<dbReference type="OrthoDB" id="4249752at2"/>
<dbReference type="InterPro" id="IPR036513">
    <property type="entry name" value="STAS_dom_sf"/>
</dbReference>
<dbReference type="PANTHER" id="PTHR33495:SF2">
    <property type="entry name" value="ANTI-SIGMA FACTOR ANTAGONIST TM_1081-RELATED"/>
    <property type="match status" value="1"/>
</dbReference>
<comment type="similarity">
    <text evidence="1 2">Belongs to the anti-sigma-factor antagonist family.</text>
</comment>
<dbReference type="SUPFAM" id="SSF52091">
    <property type="entry name" value="SpoIIaa-like"/>
    <property type="match status" value="1"/>
</dbReference>
<dbReference type="InterPro" id="IPR003658">
    <property type="entry name" value="Anti-sigma_ant"/>
</dbReference>
<sequence>MTEGPSVVARVSGVCLTVQFGGDMDWRTAPYFRDRLLGEIARGPRCVVLDLSSVPFCDSAGVSVLLWAWRQVEGAGAVLVLACARPQVARTLTLTGVDSVLRMYGSVAEAQREMAVDG</sequence>
<evidence type="ECO:0000313" key="4">
    <source>
        <dbReference type="EMBL" id="AQS71111.1"/>
    </source>
</evidence>
<evidence type="ECO:0000313" key="5">
    <source>
        <dbReference type="Proteomes" id="UP000189443"/>
    </source>
</evidence>
<keyword evidence="5" id="KW-1185">Reference proteome</keyword>
<feature type="domain" description="STAS" evidence="3">
    <location>
        <begin position="16"/>
        <end position="114"/>
    </location>
</feature>
<evidence type="ECO:0000259" key="3">
    <source>
        <dbReference type="PROSITE" id="PS50801"/>
    </source>
</evidence>
<dbReference type="GO" id="GO:0043856">
    <property type="term" value="F:anti-sigma factor antagonist activity"/>
    <property type="evidence" value="ECO:0007669"/>
    <property type="project" value="InterPro"/>
</dbReference>
<dbReference type="CDD" id="cd07043">
    <property type="entry name" value="STAS_anti-anti-sigma_factors"/>
    <property type="match status" value="1"/>
</dbReference>
<dbReference type="InterPro" id="IPR002645">
    <property type="entry name" value="STAS_dom"/>
</dbReference>
<name>A0A1S6JH73_9ACTN</name>
<dbReference type="Proteomes" id="UP000189443">
    <property type="component" value="Chromosome"/>
</dbReference>
<dbReference type="RefSeq" id="WP_055420424.1">
    <property type="nucleotide sequence ID" value="NZ_CP019724.1"/>
</dbReference>
<reference evidence="4 5" key="1">
    <citation type="submission" date="2017-02" db="EMBL/GenBank/DDBJ databases">
        <title>Streptomyces pactum ACT12 Genome sequencing and assembly.</title>
        <authorList>
            <person name="Xue Q."/>
            <person name="Yan X."/>
            <person name="Jia L."/>
            <person name="Yan H."/>
        </authorList>
    </citation>
    <scope>NUCLEOTIDE SEQUENCE [LARGE SCALE GENOMIC DNA]</scope>
    <source>
        <strain evidence="4 5">ACT12</strain>
    </source>
</reference>